<gene>
    <name evidence="2" type="ORF">PLEPLA_LOCUS25465</name>
</gene>
<sequence>MEKETLRESKRTEQWKDEFPPGAPTDPSSESPLSESPASRVREASERAKKPGSIITRGRMGDTNRADVNKKGLNFQRQNVRGGRRQRRQRRHRDGETDPEDRLMEIKENGDSKAADCQTVSDPTPPPLLLLLHPTIHPSRPHLTHITAGAIIRNSSFVVESNYRNLSGKFCDLLDEPKREDLTDLCEKSYEFGLVQKKPQGFETRRKDGLVECGGADGDGGRRSEKMSSRKWKELHQIHGPGFSRLM</sequence>
<feature type="compositionally biased region" description="Basic and acidic residues" evidence="1">
    <location>
        <begin position="219"/>
        <end position="233"/>
    </location>
</feature>
<name>A0A9N7URE5_PLEPL</name>
<feature type="compositionally biased region" description="Basic and acidic residues" evidence="1">
    <location>
        <begin position="1"/>
        <end position="19"/>
    </location>
</feature>
<proteinExistence type="predicted"/>
<accession>A0A9N7URE5</accession>
<keyword evidence="3" id="KW-1185">Reference proteome</keyword>
<evidence type="ECO:0000313" key="3">
    <source>
        <dbReference type="Proteomes" id="UP001153269"/>
    </source>
</evidence>
<protein>
    <submittedName>
        <fullName evidence="2">Uncharacterized protein</fullName>
    </submittedName>
</protein>
<feature type="compositionally biased region" description="Basic residues" evidence="1">
    <location>
        <begin position="82"/>
        <end position="92"/>
    </location>
</feature>
<comment type="caution">
    <text evidence="2">The sequence shown here is derived from an EMBL/GenBank/DDBJ whole genome shotgun (WGS) entry which is preliminary data.</text>
</comment>
<feature type="compositionally biased region" description="Basic and acidic residues" evidence="1">
    <location>
        <begin position="40"/>
        <end position="49"/>
    </location>
</feature>
<evidence type="ECO:0000256" key="1">
    <source>
        <dbReference type="SAM" id="MobiDB-lite"/>
    </source>
</evidence>
<organism evidence="2 3">
    <name type="scientific">Pleuronectes platessa</name>
    <name type="common">European plaice</name>
    <dbReference type="NCBI Taxonomy" id="8262"/>
    <lineage>
        <taxon>Eukaryota</taxon>
        <taxon>Metazoa</taxon>
        <taxon>Chordata</taxon>
        <taxon>Craniata</taxon>
        <taxon>Vertebrata</taxon>
        <taxon>Euteleostomi</taxon>
        <taxon>Actinopterygii</taxon>
        <taxon>Neopterygii</taxon>
        <taxon>Teleostei</taxon>
        <taxon>Neoteleostei</taxon>
        <taxon>Acanthomorphata</taxon>
        <taxon>Carangaria</taxon>
        <taxon>Pleuronectiformes</taxon>
        <taxon>Pleuronectoidei</taxon>
        <taxon>Pleuronectidae</taxon>
        <taxon>Pleuronectes</taxon>
    </lineage>
</organism>
<feature type="region of interest" description="Disordered" evidence="1">
    <location>
        <begin position="213"/>
        <end position="233"/>
    </location>
</feature>
<evidence type="ECO:0000313" key="2">
    <source>
        <dbReference type="EMBL" id="CAB1437496.1"/>
    </source>
</evidence>
<feature type="compositionally biased region" description="Basic and acidic residues" evidence="1">
    <location>
        <begin position="93"/>
        <end position="103"/>
    </location>
</feature>
<feature type="compositionally biased region" description="Basic and acidic residues" evidence="1">
    <location>
        <begin position="59"/>
        <end position="70"/>
    </location>
</feature>
<dbReference type="Proteomes" id="UP001153269">
    <property type="component" value="Unassembled WGS sequence"/>
</dbReference>
<feature type="region of interest" description="Disordered" evidence="1">
    <location>
        <begin position="1"/>
        <end position="103"/>
    </location>
</feature>
<reference evidence="2" key="1">
    <citation type="submission" date="2020-03" db="EMBL/GenBank/DDBJ databases">
        <authorList>
            <person name="Weist P."/>
        </authorList>
    </citation>
    <scope>NUCLEOTIDE SEQUENCE</scope>
</reference>
<feature type="compositionally biased region" description="Low complexity" evidence="1">
    <location>
        <begin position="27"/>
        <end position="39"/>
    </location>
</feature>
<dbReference type="EMBL" id="CADEAL010002035">
    <property type="protein sequence ID" value="CAB1437496.1"/>
    <property type="molecule type" value="Genomic_DNA"/>
</dbReference>
<dbReference type="AlphaFoldDB" id="A0A9N7URE5"/>